<name>A0A0E9VR26_ANGAN</name>
<protein>
    <submittedName>
        <fullName evidence="1">Uncharacterized protein</fullName>
    </submittedName>
</protein>
<accession>A0A0E9VR26</accession>
<organism evidence="1">
    <name type="scientific">Anguilla anguilla</name>
    <name type="common">European freshwater eel</name>
    <name type="synonym">Muraena anguilla</name>
    <dbReference type="NCBI Taxonomy" id="7936"/>
    <lineage>
        <taxon>Eukaryota</taxon>
        <taxon>Metazoa</taxon>
        <taxon>Chordata</taxon>
        <taxon>Craniata</taxon>
        <taxon>Vertebrata</taxon>
        <taxon>Euteleostomi</taxon>
        <taxon>Actinopterygii</taxon>
        <taxon>Neopterygii</taxon>
        <taxon>Teleostei</taxon>
        <taxon>Anguilliformes</taxon>
        <taxon>Anguillidae</taxon>
        <taxon>Anguilla</taxon>
    </lineage>
</organism>
<dbReference type="AlphaFoldDB" id="A0A0E9VR26"/>
<proteinExistence type="predicted"/>
<reference evidence="1" key="2">
    <citation type="journal article" date="2015" name="Fish Shellfish Immunol.">
        <title>Early steps in the European eel (Anguilla anguilla)-Vibrio vulnificus interaction in the gills: Role of the RtxA13 toxin.</title>
        <authorList>
            <person name="Callol A."/>
            <person name="Pajuelo D."/>
            <person name="Ebbesson L."/>
            <person name="Teles M."/>
            <person name="MacKenzie S."/>
            <person name="Amaro C."/>
        </authorList>
    </citation>
    <scope>NUCLEOTIDE SEQUENCE</scope>
</reference>
<evidence type="ECO:0000313" key="1">
    <source>
        <dbReference type="EMBL" id="JAH80462.1"/>
    </source>
</evidence>
<sequence>MNCGTILIKCYSELITLFLLSTKK</sequence>
<dbReference type="EMBL" id="GBXM01028115">
    <property type="protein sequence ID" value="JAH80462.1"/>
    <property type="molecule type" value="Transcribed_RNA"/>
</dbReference>
<reference evidence="1" key="1">
    <citation type="submission" date="2014-11" db="EMBL/GenBank/DDBJ databases">
        <authorList>
            <person name="Amaro Gonzalez C."/>
        </authorList>
    </citation>
    <scope>NUCLEOTIDE SEQUENCE</scope>
</reference>